<reference evidence="1 2" key="1">
    <citation type="submission" date="2017-08" db="EMBL/GenBank/DDBJ databases">
        <title>Infants hospitalized years apart are colonized by the same room-sourced microbial strains.</title>
        <authorList>
            <person name="Brooks B."/>
            <person name="Olm M.R."/>
            <person name="Firek B.A."/>
            <person name="Baker R."/>
            <person name="Thomas B.C."/>
            <person name="Morowitz M.J."/>
            <person name="Banfield J.F."/>
        </authorList>
    </citation>
    <scope>NUCLEOTIDE SEQUENCE [LARGE SCALE GENOMIC DNA]</scope>
    <source>
        <strain evidence="1">S2_012_000_R2_81</strain>
    </source>
</reference>
<name>A0A2W5DQJ9_9BURK</name>
<dbReference type="Proteomes" id="UP000249633">
    <property type="component" value="Unassembled WGS sequence"/>
</dbReference>
<accession>A0A2W5DQJ9</accession>
<dbReference type="EMBL" id="QFOD01000009">
    <property type="protein sequence ID" value="PZP32034.1"/>
    <property type="molecule type" value="Genomic_DNA"/>
</dbReference>
<proteinExistence type="predicted"/>
<evidence type="ECO:0000313" key="1">
    <source>
        <dbReference type="EMBL" id="PZP32034.1"/>
    </source>
</evidence>
<organism evidence="1 2">
    <name type="scientific">Roseateles depolymerans</name>
    <dbReference type="NCBI Taxonomy" id="76731"/>
    <lineage>
        <taxon>Bacteria</taxon>
        <taxon>Pseudomonadati</taxon>
        <taxon>Pseudomonadota</taxon>
        <taxon>Betaproteobacteria</taxon>
        <taxon>Burkholderiales</taxon>
        <taxon>Sphaerotilaceae</taxon>
        <taxon>Roseateles</taxon>
    </lineage>
</organism>
<gene>
    <name evidence="1" type="ORF">DI603_11285</name>
</gene>
<dbReference type="AlphaFoldDB" id="A0A2W5DQJ9"/>
<sequence length="67" mass="7658">MRYELWQDEGTLSFFANGDDSMRRLLSPAARLIWTCDAGSWADAQALKHQYLGWEPYKPLDMSGMTG</sequence>
<protein>
    <submittedName>
        <fullName evidence="1">Uncharacterized protein</fullName>
    </submittedName>
</protein>
<evidence type="ECO:0000313" key="2">
    <source>
        <dbReference type="Proteomes" id="UP000249633"/>
    </source>
</evidence>
<comment type="caution">
    <text evidence="1">The sequence shown here is derived from an EMBL/GenBank/DDBJ whole genome shotgun (WGS) entry which is preliminary data.</text>
</comment>